<dbReference type="Pfam" id="PF13361">
    <property type="entry name" value="UvrD_C"/>
    <property type="match status" value="1"/>
</dbReference>
<evidence type="ECO:0000256" key="5">
    <source>
        <dbReference type="ARBA" id="ARBA00022840"/>
    </source>
</evidence>
<keyword evidence="5 11" id="KW-0067">ATP-binding</keyword>
<keyword evidence="6" id="KW-0238">DNA-binding</keyword>
<dbReference type="Proteomes" id="UP000625210">
    <property type="component" value="Unassembled WGS sequence"/>
</dbReference>
<dbReference type="EMBL" id="BMHQ01000005">
    <property type="protein sequence ID" value="GGE15934.1"/>
    <property type="molecule type" value="Genomic_DNA"/>
</dbReference>
<comment type="catalytic activity">
    <reaction evidence="10">
        <text>ATP + H2O = ADP + phosphate + H(+)</text>
        <dbReference type="Rhea" id="RHEA:13065"/>
        <dbReference type="ChEBI" id="CHEBI:15377"/>
        <dbReference type="ChEBI" id="CHEBI:15378"/>
        <dbReference type="ChEBI" id="CHEBI:30616"/>
        <dbReference type="ChEBI" id="CHEBI:43474"/>
        <dbReference type="ChEBI" id="CHEBI:456216"/>
        <dbReference type="EC" id="5.6.2.4"/>
    </reaction>
</comment>
<evidence type="ECO:0000256" key="1">
    <source>
        <dbReference type="ARBA" id="ARBA00009922"/>
    </source>
</evidence>
<evidence type="ECO:0000256" key="9">
    <source>
        <dbReference type="ARBA" id="ARBA00034808"/>
    </source>
</evidence>
<name>A0A8J2VF30_9BACL</name>
<reference evidence="15" key="2">
    <citation type="submission" date="2020-09" db="EMBL/GenBank/DDBJ databases">
        <authorList>
            <person name="Sun Q."/>
            <person name="Zhou Y."/>
        </authorList>
    </citation>
    <scope>NUCLEOTIDE SEQUENCE</scope>
    <source>
        <strain evidence="15">CGMCC 1.15179</strain>
    </source>
</reference>
<evidence type="ECO:0000256" key="12">
    <source>
        <dbReference type="SAM" id="Coils"/>
    </source>
</evidence>
<dbReference type="RefSeq" id="WP_188647448.1">
    <property type="nucleotide sequence ID" value="NZ_BMHQ01000005.1"/>
</dbReference>
<dbReference type="GO" id="GO:0003677">
    <property type="term" value="F:DNA binding"/>
    <property type="evidence" value="ECO:0007669"/>
    <property type="project" value="UniProtKB-KW"/>
</dbReference>
<proteinExistence type="inferred from homology"/>
<feature type="domain" description="UvrD-like helicase ATP-binding" evidence="13">
    <location>
        <begin position="117"/>
        <end position="417"/>
    </location>
</feature>
<reference evidence="15" key="1">
    <citation type="journal article" date="2014" name="Int. J. Syst. Evol. Microbiol.">
        <title>Complete genome sequence of Corynebacterium casei LMG S-19264T (=DSM 44701T), isolated from a smear-ripened cheese.</title>
        <authorList>
            <consortium name="US DOE Joint Genome Institute (JGI-PGF)"/>
            <person name="Walter F."/>
            <person name="Albersmeier A."/>
            <person name="Kalinowski J."/>
            <person name="Ruckert C."/>
        </authorList>
    </citation>
    <scope>NUCLEOTIDE SEQUENCE</scope>
    <source>
        <strain evidence="15">CGMCC 1.15179</strain>
    </source>
</reference>
<dbReference type="SUPFAM" id="SSF52540">
    <property type="entry name" value="P-loop containing nucleoside triphosphate hydrolases"/>
    <property type="match status" value="1"/>
</dbReference>
<dbReference type="Gene3D" id="3.40.50.300">
    <property type="entry name" value="P-loop containing nucleotide triphosphate hydrolases"/>
    <property type="match status" value="2"/>
</dbReference>
<accession>A0A8J2VF30</accession>
<evidence type="ECO:0000256" key="4">
    <source>
        <dbReference type="ARBA" id="ARBA00022806"/>
    </source>
</evidence>
<keyword evidence="3 11" id="KW-0378">Hydrolase</keyword>
<evidence type="ECO:0000256" key="6">
    <source>
        <dbReference type="ARBA" id="ARBA00023125"/>
    </source>
</evidence>
<dbReference type="PROSITE" id="PS51217">
    <property type="entry name" value="UVRD_HELICASE_CTER"/>
    <property type="match status" value="1"/>
</dbReference>
<evidence type="ECO:0000256" key="2">
    <source>
        <dbReference type="ARBA" id="ARBA00022741"/>
    </source>
</evidence>
<evidence type="ECO:0000256" key="11">
    <source>
        <dbReference type="PROSITE-ProRule" id="PRU00560"/>
    </source>
</evidence>
<dbReference type="GO" id="GO:0043138">
    <property type="term" value="F:3'-5' DNA helicase activity"/>
    <property type="evidence" value="ECO:0007669"/>
    <property type="project" value="UniProtKB-EC"/>
</dbReference>
<dbReference type="EC" id="5.6.2.4" evidence="9"/>
<dbReference type="InterPro" id="IPR000212">
    <property type="entry name" value="DNA_helicase_UvrD/REP"/>
</dbReference>
<evidence type="ECO:0000259" key="14">
    <source>
        <dbReference type="PROSITE" id="PS51217"/>
    </source>
</evidence>
<dbReference type="InterPro" id="IPR014017">
    <property type="entry name" value="DNA_helicase_UvrD-like_C"/>
</dbReference>
<feature type="coiled-coil region" evidence="12">
    <location>
        <begin position="10"/>
        <end position="80"/>
    </location>
</feature>
<evidence type="ECO:0000256" key="8">
    <source>
        <dbReference type="ARBA" id="ARBA00034617"/>
    </source>
</evidence>
<dbReference type="GO" id="GO:0005524">
    <property type="term" value="F:ATP binding"/>
    <property type="evidence" value="ECO:0007669"/>
    <property type="project" value="UniProtKB-UniRule"/>
</dbReference>
<keyword evidence="4 11" id="KW-0347">Helicase</keyword>
<dbReference type="Gene3D" id="1.10.10.160">
    <property type="match status" value="1"/>
</dbReference>
<dbReference type="GO" id="GO:0016787">
    <property type="term" value="F:hydrolase activity"/>
    <property type="evidence" value="ECO:0007669"/>
    <property type="project" value="UniProtKB-UniRule"/>
</dbReference>
<dbReference type="Gene3D" id="1.10.486.10">
    <property type="entry name" value="PCRA, domain 4"/>
    <property type="match status" value="1"/>
</dbReference>
<dbReference type="InterPro" id="IPR013986">
    <property type="entry name" value="DExx_box_DNA_helicase_dom_sf"/>
</dbReference>
<dbReference type="PROSITE" id="PS51198">
    <property type="entry name" value="UVRD_HELICASE_ATP_BIND"/>
    <property type="match status" value="1"/>
</dbReference>
<comment type="similarity">
    <text evidence="1">Belongs to the helicase family. UvrD subfamily.</text>
</comment>
<dbReference type="Pfam" id="PF00580">
    <property type="entry name" value="UvrD-helicase"/>
    <property type="match status" value="1"/>
</dbReference>
<evidence type="ECO:0000313" key="16">
    <source>
        <dbReference type="Proteomes" id="UP000625210"/>
    </source>
</evidence>
<keyword evidence="12" id="KW-0175">Coiled coil</keyword>
<protein>
    <recommendedName>
        <fullName evidence="9">DNA 3'-5' helicase</fullName>
        <ecNumber evidence="9">5.6.2.4</ecNumber>
    </recommendedName>
</protein>
<dbReference type="CDD" id="cd17932">
    <property type="entry name" value="DEXQc_UvrD"/>
    <property type="match status" value="1"/>
</dbReference>
<comment type="catalytic activity">
    <reaction evidence="8">
        <text>Couples ATP hydrolysis with the unwinding of duplex DNA by translocating in the 3'-5' direction.</text>
        <dbReference type="EC" id="5.6.2.4"/>
    </reaction>
</comment>
<evidence type="ECO:0000256" key="7">
    <source>
        <dbReference type="ARBA" id="ARBA00023235"/>
    </source>
</evidence>
<dbReference type="InterPro" id="IPR014016">
    <property type="entry name" value="UvrD-like_ATP-bd"/>
</dbReference>
<feature type="domain" description="UvrD-like helicase C-terminal" evidence="14">
    <location>
        <begin position="418"/>
        <end position="702"/>
    </location>
</feature>
<comment type="caution">
    <text evidence="15">The sequence shown here is derived from an EMBL/GenBank/DDBJ whole genome shotgun (WGS) entry which is preliminary data.</text>
</comment>
<gene>
    <name evidence="15" type="primary">uvrD</name>
    <name evidence="15" type="ORF">GCM10011571_16940</name>
</gene>
<dbReference type="PANTHER" id="PTHR11070:SF2">
    <property type="entry name" value="ATP-DEPENDENT DNA HELICASE SRS2"/>
    <property type="match status" value="1"/>
</dbReference>
<keyword evidence="2 11" id="KW-0547">Nucleotide-binding</keyword>
<dbReference type="PANTHER" id="PTHR11070">
    <property type="entry name" value="UVRD / RECB / PCRA DNA HELICASE FAMILY MEMBER"/>
    <property type="match status" value="1"/>
</dbReference>
<organism evidence="15 16">
    <name type="scientific">Marinithermofilum abyssi</name>
    <dbReference type="NCBI Taxonomy" id="1571185"/>
    <lineage>
        <taxon>Bacteria</taxon>
        <taxon>Bacillati</taxon>
        <taxon>Bacillota</taxon>
        <taxon>Bacilli</taxon>
        <taxon>Bacillales</taxon>
        <taxon>Thermoactinomycetaceae</taxon>
        <taxon>Marinithermofilum</taxon>
    </lineage>
</organism>
<feature type="binding site" evidence="11">
    <location>
        <begin position="138"/>
        <end position="145"/>
    </location>
    <ligand>
        <name>ATP</name>
        <dbReference type="ChEBI" id="CHEBI:30616"/>
    </ligand>
</feature>
<keyword evidence="7" id="KW-0413">Isomerase</keyword>
<evidence type="ECO:0000259" key="13">
    <source>
        <dbReference type="PROSITE" id="PS51198"/>
    </source>
</evidence>
<evidence type="ECO:0000256" key="3">
    <source>
        <dbReference type="ARBA" id="ARBA00022801"/>
    </source>
</evidence>
<sequence length="792" mass="92562">MRLLDRLTGMDKAKKEIETLKQQLQEAQKTQRELVREKEEVLEQLQQLVHSDSNEKEVLLKQLRSTLRTYEKQIEKIKVYEDRFGKLEPKKDLSSSISEYDRDASFFERLELIKGNPFNANQIEAIRYRMDRHLRIIAGAGSGKTETICAKAVYLATIERVDENRIGMITFTRKAAEEMEQRVHQFLGTDKCQISIGTFHSTFIRLFNELKNRFPAVRNIGIQGGNPDEGESQYRKLLRELISKYKLHQFNDYGDKDIFERISFWTNMGYSPEKMREAIATHFDSLESHPTEPISDRFYAMMTEMHRIRQENNITIYDDYLVNLHKALRKYPEAREFIQGKFQYLFIDEFQDTNPLQMEIVKLITPPELNGAAKLIIVGDDDQSIYAFRGSDPTYIKEFDQTYPTHTVELMINYRSIRKIVNAGNRIIAQNAHDRVQKSMEPFHKNKGDALTVVLPDSIKEAHWILDQCEKLGAKTPFVQGETRESPNYTVSVVIYRSSGQLQSLLQALNQRDIPYVIEAEDMLGSFNLKGFKFTFEAWISLLEKKEDPSFSWQKIFKQASYDYFLSGDKLRAFQSEMESLKEDEWCEAFVQFVKENKKRFNAIEPLEKYIKLLRRASQGKKVAMSNLAKWYVQFPKVKKELVPEEISWIQSDCEARNTWPELYQYYLQLVEKKKTMAQRMKQYNKGEINALYLLTIHKSKGLAFDNVFVIGAYDGGIPHKQAVAKKDVNLQVCREKAEPPTTIEEERRLMYVAVTRARKNVYVTLPDTMQGKPSPRSEFIKELKLKLLKVD</sequence>
<evidence type="ECO:0000256" key="10">
    <source>
        <dbReference type="ARBA" id="ARBA00048988"/>
    </source>
</evidence>
<dbReference type="InterPro" id="IPR027417">
    <property type="entry name" value="P-loop_NTPase"/>
</dbReference>
<dbReference type="AlphaFoldDB" id="A0A8J2VF30"/>
<dbReference type="GO" id="GO:0000725">
    <property type="term" value="P:recombinational repair"/>
    <property type="evidence" value="ECO:0007669"/>
    <property type="project" value="TreeGrafter"/>
</dbReference>
<keyword evidence="16" id="KW-1185">Reference proteome</keyword>
<evidence type="ECO:0000313" key="15">
    <source>
        <dbReference type="EMBL" id="GGE15934.1"/>
    </source>
</evidence>